<dbReference type="PANTHER" id="PTHR30105">
    <property type="entry name" value="UNCHARACTERIZED YIBQ-RELATED"/>
    <property type="match status" value="1"/>
</dbReference>
<sequence>MIKIKTKLSQKSLIQIQRFLVIVILFLVCVALILLILNKYQSTQKLAFNSPHQEQNLSTPQTLDEKSDNPFKQIYYEKFISKDFNQSENLEQNLSPLPLANSFLQESEQNSTLIQIHQTWLENNISKELNQSFEKFQNNLAGLNAKDLNQTQQNLNSNQQEQNLNVLKTGQLDFQKTPPKLAIIIDDMSNEKQVKNLKALNLKITPSFFPPDKTHKNTAKLALKFDFYMVHLPLAALHYKKVEMDTLNPNDSEKRISKKIASLKENFKDLKYINNHTGSLFTSDEIAMRKLYKALSEKGFIFVDSKTIEHSKVEKIAKEFGKIYIKRDIFLDNEDNLAAIKKQIQKAVNLANKEGFAIAIGHPKKNTFKALEESKDLLKSVKLVYLSEVYGE</sequence>
<organism evidence="2 3">
    <name type="scientific">Campylobacter cuniculorum DSM 23162 = LMG 24588</name>
    <dbReference type="NCBI Taxonomy" id="1121267"/>
    <lineage>
        <taxon>Bacteria</taxon>
        <taxon>Pseudomonadati</taxon>
        <taxon>Campylobacterota</taxon>
        <taxon>Epsilonproteobacteria</taxon>
        <taxon>Campylobacterales</taxon>
        <taxon>Campylobacteraceae</taxon>
        <taxon>Campylobacter</taxon>
    </lineage>
</organism>
<dbReference type="InterPro" id="IPR006837">
    <property type="entry name" value="Divergent_DAC"/>
</dbReference>
<dbReference type="GO" id="GO:0005975">
    <property type="term" value="P:carbohydrate metabolic process"/>
    <property type="evidence" value="ECO:0007669"/>
    <property type="project" value="InterPro"/>
</dbReference>
<keyword evidence="1" id="KW-0812">Transmembrane</keyword>
<accession>A0A1W6BY83</accession>
<protein>
    <submittedName>
        <fullName evidence="2">Divergent polysaccharide deacetylase</fullName>
    </submittedName>
</protein>
<dbReference type="InterPro" id="IPR011330">
    <property type="entry name" value="Glyco_hydro/deAcase_b/a-brl"/>
</dbReference>
<dbReference type="SUPFAM" id="SSF88713">
    <property type="entry name" value="Glycoside hydrolase/deacetylase"/>
    <property type="match status" value="1"/>
</dbReference>
<gene>
    <name evidence="2" type="ORF">CCUN_1480</name>
</gene>
<dbReference type="EMBL" id="CP020867">
    <property type="protein sequence ID" value="ARJ57066.1"/>
    <property type="molecule type" value="Genomic_DNA"/>
</dbReference>
<keyword evidence="1" id="KW-0472">Membrane</keyword>
<dbReference type="Pfam" id="PF04748">
    <property type="entry name" value="Polysacc_deac_2"/>
    <property type="match status" value="1"/>
</dbReference>
<name>A0A1W6BY83_9BACT</name>
<keyword evidence="1" id="KW-1133">Transmembrane helix</keyword>
<evidence type="ECO:0000313" key="3">
    <source>
        <dbReference type="Proteomes" id="UP000192902"/>
    </source>
</evidence>
<feature type="transmembrane region" description="Helical" evidence="1">
    <location>
        <begin position="20"/>
        <end position="37"/>
    </location>
</feature>
<dbReference type="Gene3D" id="3.20.20.370">
    <property type="entry name" value="Glycoside hydrolase/deacetylase"/>
    <property type="match status" value="1"/>
</dbReference>
<dbReference type="eggNOG" id="COG2861">
    <property type="taxonomic scope" value="Bacteria"/>
</dbReference>
<dbReference type="Proteomes" id="UP000192902">
    <property type="component" value="Chromosome"/>
</dbReference>
<evidence type="ECO:0000313" key="2">
    <source>
        <dbReference type="EMBL" id="ARJ57066.1"/>
    </source>
</evidence>
<dbReference type="CDD" id="cd10936">
    <property type="entry name" value="CE4_DAC2"/>
    <property type="match status" value="1"/>
</dbReference>
<dbReference type="PANTHER" id="PTHR30105:SF2">
    <property type="entry name" value="DIVERGENT POLYSACCHARIDE DEACETYLASE SUPERFAMILY"/>
    <property type="match status" value="1"/>
</dbReference>
<dbReference type="KEGG" id="ccun:CCUN_1480"/>
<reference evidence="2 3" key="1">
    <citation type="submission" date="2017-04" db="EMBL/GenBank/DDBJ databases">
        <title>Complete genome sequence of the Campylobacter cuniculorum type strain LMG24588.</title>
        <authorList>
            <person name="Miller W.G."/>
            <person name="Yee E."/>
            <person name="Revez J."/>
            <person name="Bono J.L."/>
            <person name="Rossi M."/>
        </authorList>
    </citation>
    <scope>NUCLEOTIDE SEQUENCE [LARGE SCALE GENOMIC DNA]</scope>
    <source>
        <strain evidence="2 3">LMG 24588</strain>
    </source>
</reference>
<dbReference type="AlphaFoldDB" id="A0A1W6BY83"/>
<proteinExistence type="predicted"/>
<evidence type="ECO:0000256" key="1">
    <source>
        <dbReference type="SAM" id="Phobius"/>
    </source>
</evidence>
<dbReference type="STRING" id="1121267.CCUN_1480"/>